<dbReference type="Proteomes" id="UP001556118">
    <property type="component" value="Unassembled WGS sequence"/>
</dbReference>
<dbReference type="Gene3D" id="1.10.630.10">
    <property type="entry name" value="Cytochrome P450"/>
    <property type="match status" value="1"/>
</dbReference>
<dbReference type="PANTHER" id="PTHR46696">
    <property type="entry name" value="P450, PUTATIVE (EUROFUNG)-RELATED"/>
    <property type="match status" value="1"/>
</dbReference>
<dbReference type="InterPro" id="IPR002397">
    <property type="entry name" value="Cyt_P450_B"/>
</dbReference>
<dbReference type="RefSeq" id="WP_367775009.1">
    <property type="nucleotide sequence ID" value="NZ_JBFNXR010000052.1"/>
</dbReference>
<keyword evidence="2" id="KW-0349">Heme</keyword>
<protein>
    <submittedName>
        <fullName evidence="3">Cytochrome P450</fullName>
    </submittedName>
</protein>
<comment type="caution">
    <text evidence="3">The sequence shown here is derived from an EMBL/GenBank/DDBJ whole genome shotgun (WGS) entry which is preliminary data.</text>
</comment>
<dbReference type="EMBL" id="JBFNXR010000052">
    <property type="protein sequence ID" value="MEW9856551.1"/>
    <property type="molecule type" value="Genomic_DNA"/>
</dbReference>
<dbReference type="PANTHER" id="PTHR46696:SF6">
    <property type="entry name" value="P450, PUTATIVE (EUROFUNG)-RELATED"/>
    <property type="match status" value="1"/>
</dbReference>
<evidence type="ECO:0000256" key="1">
    <source>
        <dbReference type="ARBA" id="ARBA00010617"/>
    </source>
</evidence>
<proteinExistence type="inferred from homology"/>
<comment type="similarity">
    <text evidence="1 2">Belongs to the cytochrome P450 family.</text>
</comment>
<dbReference type="PROSITE" id="PS00086">
    <property type="entry name" value="CYTOCHROME_P450"/>
    <property type="match status" value="1"/>
</dbReference>
<gene>
    <name evidence="3" type="ORF">ABUH87_15530</name>
</gene>
<keyword evidence="2" id="KW-0479">Metal-binding</keyword>
<keyword evidence="2" id="KW-0408">Iron</keyword>
<reference evidence="3 4" key="1">
    <citation type="submission" date="2024-06" db="EMBL/GenBank/DDBJ databases">
        <title>Novosphingobium rhizovicinus M1R2S20.</title>
        <authorList>
            <person name="Sun J.-Q."/>
        </authorList>
    </citation>
    <scope>NUCLEOTIDE SEQUENCE [LARGE SCALE GENOMIC DNA]</scope>
    <source>
        <strain evidence="3 4">M1R2S20</strain>
    </source>
</reference>
<dbReference type="SUPFAM" id="SSF48264">
    <property type="entry name" value="Cytochrome P450"/>
    <property type="match status" value="1"/>
</dbReference>
<evidence type="ECO:0000313" key="4">
    <source>
        <dbReference type="Proteomes" id="UP001556118"/>
    </source>
</evidence>
<keyword evidence="2" id="KW-0560">Oxidoreductase</keyword>
<organism evidence="3 4">
    <name type="scientific">Novosphingobium rhizovicinum</name>
    <dbReference type="NCBI Taxonomy" id="3228928"/>
    <lineage>
        <taxon>Bacteria</taxon>
        <taxon>Pseudomonadati</taxon>
        <taxon>Pseudomonadota</taxon>
        <taxon>Alphaproteobacteria</taxon>
        <taxon>Sphingomonadales</taxon>
        <taxon>Sphingomonadaceae</taxon>
        <taxon>Novosphingobium</taxon>
    </lineage>
</organism>
<dbReference type="Pfam" id="PF00067">
    <property type="entry name" value="p450"/>
    <property type="match status" value="1"/>
</dbReference>
<sequence length="401" mass="44868">MTAQTESATRAGVPDHVPAELVIDFDICADHGMKKDVFQRLDELRASAPPVAYSPYNGGHWMVFDEEHIKTALTSPDRFTTSHLNQYLMAAIGAPFIPLGLEPPEHGPWRNVLIKYLGPARIKKLEEAVRRRAEELIGEVADKGRCDFVSEVAVPMPITIFMELMGLPLERFPEFRALAVRILDPEGLYDPAQAEARADANAQVMGMLGEVIAARREDPRDDLVSALIQESVRGTPIGPQELLSMCYVLFLGGLDTVTNAMCFGMRYLAMDPDLQQDLRDHPEHIKDTAEWLLRRSAFVNVQRSVAVDTELNGVAMKAGDMIWNIVWSGSNTPGSDNRGPHHYAFGAGHHLCLGMHLARMELRIMYETWMKRIGPFRLAQDEPVAMEGGPIMHIKRMVLEY</sequence>
<dbReference type="InterPro" id="IPR017972">
    <property type="entry name" value="Cyt_P450_CS"/>
</dbReference>
<accession>A0ABV3REN2</accession>
<name>A0ABV3REN2_9SPHN</name>
<evidence type="ECO:0000313" key="3">
    <source>
        <dbReference type="EMBL" id="MEW9856551.1"/>
    </source>
</evidence>
<evidence type="ECO:0000256" key="2">
    <source>
        <dbReference type="RuleBase" id="RU000461"/>
    </source>
</evidence>
<dbReference type="PRINTS" id="PR00359">
    <property type="entry name" value="BP450"/>
</dbReference>
<dbReference type="InterPro" id="IPR036396">
    <property type="entry name" value="Cyt_P450_sf"/>
</dbReference>
<keyword evidence="2" id="KW-0503">Monooxygenase</keyword>
<dbReference type="InterPro" id="IPR001128">
    <property type="entry name" value="Cyt_P450"/>
</dbReference>
<keyword evidence="4" id="KW-1185">Reference proteome</keyword>